<dbReference type="SUPFAM" id="SSF54277">
    <property type="entry name" value="CAD &amp; PB1 domains"/>
    <property type="match status" value="1"/>
</dbReference>
<dbReference type="SUPFAM" id="SSF57850">
    <property type="entry name" value="RING/U-box"/>
    <property type="match status" value="4"/>
</dbReference>
<dbReference type="InterPro" id="IPR000270">
    <property type="entry name" value="PB1_dom"/>
</dbReference>
<feature type="region of interest" description="Disordered" evidence="5">
    <location>
        <begin position="387"/>
        <end position="411"/>
    </location>
</feature>
<dbReference type="RefSeq" id="XP_007368156.1">
    <property type="nucleotide sequence ID" value="XM_007368094.1"/>
</dbReference>
<dbReference type="InterPro" id="IPR052260">
    <property type="entry name" value="Autophagy_Rcpt_SigReg"/>
</dbReference>
<evidence type="ECO:0000256" key="5">
    <source>
        <dbReference type="SAM" id="MobiDB-lite"/>
    </source>
</evidence>
<name>R7SSI1_DICSQ</name>
<evidence type="ECO:0000256" key="4">
    <source>
        <dbReference type="PROSITE-ProRule" id="PRU00228"/>
    </source>
</evidence>
<keyword evidence="3" id="KW-0862">Zinc</keyword>
<dbReference type="SMART" id="SM00291">
    <property type="entry name" value="ZnF_ZZ"/>
    <property type="match status" value="4"/>
</dbReference>
<gene>
    <name evidence="8" type="ORF">DICSQDRAFT_89725</name>
</gene>
<feature type="compositionally biased region" description="Polar residues" evidence="5">
    <location>
        <begin position="216"/>
        <end position="237"/>
    </location>
</feature>
<dbReference type="GO" id="GO:0044753">
    <property type="term" value="C:amphisome"/>
    <property type="evidence" value="ECO:0007669"/>
    <property type="project" value="TreeGrafter"/>
</dbReference>
<accession>R7SSI1</accession>
<dbReference type="PROSITE" id="PS01357">
    <property type="entry name" value="ZF_ZZ_1"/>
    <property type="match status" value="2"/>
</dbReference>
<evidence type="ECO:0000313" key="8">
    <source>
        <dbReference type="EMBL" id="EJF59036.1"/>
    </source>
</evidence>
<evidence type="ECO:0000256" key="2">
    <source>
        <dbReference type="ARBA" id="ARBA00022771"/>
    </source>
</evidence>
<dbReference type="PROSITE" id="PS50135">
    <property type="entry name" value="ZF_ZZ_2"/>
    <property type="match status" value="2"/>
</dbReference>
<evidence type="ECO:0000259" key="7">
    <source>
        <dbReference type="PROSITE" id="PS51745"/>
    </source>
</evidence>
<dbReference type="InterPro" id="IPR043145">
    <property type="entry name" value="Znf_ZZ_sf"/>
</dbReference>
<reference evidence="8 9" key="1">
    <citation type="journal article" date="2012" name="Science">
        <title>The Paleozoic origin of enzymatic lignin decomposition reconstructed from 31 fungal genomes.</title>
        <authorList>
            <person name="Floudas D."/>
            <person name="Binder M."/>
            <person name="Riley R."/>
            <person name="Barry K."/>
            <person name="Blanchette R.A."/>
            <person name="Henrissat B."/>
            <person name="Martinez A.T."/>
            <person name="Otillar R."/>
            <person name="Spatafora J.W."/>
            <person name="Yadav J.S."/>
            <person name="Aerts A."/>
            <person name="Benoit I."/>
            <person name="Boyd A."/>
            <person name="Carlson A."/>
            <person name="Copeland A."/>
            <person name="Coutinho P.M."/>
            <person name="de Vries R.P."/>
            <person name="Ferreira P."/>
            <person name="Findley K."/>
            <person name="Foster B."/>
            <person name="Gaskell J."/>
            <person name="Glotzer D."/>
            <person name="Gorecki P."/>
            <person name="Heitman J."/>
            <person name="Hesse C."/>
            <person name="Hori C."/>
            <person name="Igarashi K."/>
            <person name="Jurgens J.A."/>
            <person name="Kallen N."/>
            <person name="Kersten P."/>
            <person name="Kohler A."/>
            <person name="Kuees U."/>
            <person name="Kumar T.K.A."/>
            <person name="Kuo A."/>
            <person name="LaButti K."/>
            <person name="Larrondo L.F."/>
            <person name="Lindquist E."/>
            <person name="Ling A."/>
            <person name="Lombard V."/>
            <person name="Lucas S."/>
            <person name="Lundell T."/>
            <person name="Martin R."/>
            <person name="McLaughlin D.J."/>
            <person name="Morgenstern I."/>
            <person name="Morin E."/>
            <person name="Murat C."/>
            <person name="Nagy L.G."/>
            <person name="Nolan M."/>
            <person name="Ohm R.A."/>
            <person name="Patyshakuliyeva A."/>
            <person name="Rokas A."/>
            <person name="Ruiz-Duenas F.J."/>
            <person name="Sabat G."/>
            <person name="Salamov A."/>
            <person name="Samejima M."/>
            <person name="Schmutz J."/>
            <person name="Slot J.C."/>
            <person name="St John F."/>
            <person name="Stenlid J."/>
            <person name="Sun H."/>
            <person name="Sun S."/>
            <person name="Syed K."/>
            <person name="Tsang A."/>
            <person name="Wiebenga A."/>
            <person name="Young D."/>
            <person name="Pisabarro A."/>
            <person name="Eastwood D.C."/>
            <person name="Martin F."/>
            <person name="Cullen D."/>
            <person name="Grigoriev I.V."/>
            <person name="Hibbett D.S."/>
        </authorList>
    </citation>
    <scope>NUCLEOTIDE SEQUENCE [LARGE SCALE GENOMIC DNA]</scope>
    <source>
        <strain evidence="8 9">LYAD-421 SS1</strain>
    </source>
</reference>
<dbReference type="GeneID" id="18844833"/>
<feature type="compositionally biased region" description="Polar residues" evidence="5">
    <location>
        <begin position="396"/>
        <end position="408"/>
    </location>
</feature>
<dbReference type="CDD" id="cd02340">
    <property type="entry name" value="ZZ_NBR1_like"/>
    <property type="match status" value="2"/>
</dbReference>
<feature type="domain" description="PB1" evidence="7">
    <location>
        <begin position="23"/>
        <end position="105"/>
    </location>
</feature>
<protein>
    <recommendedName>
        <fullName evidence="10">ZZ-type domain-containing protein</fullName>
    </recommendedName>
</protein>
<feature type="region of interest" description="Disordered" evidence="5">
    <location>
        <begin position="1"/>
        <end position="22"/>
    </location>
</feature>
<feature type="domain" description="ZZ-type" evidence="6">
    <location>
        <begin position="756"/>
        <end position="817"/>
    </location>
</feature>
<dbReference type="PANTHER" id="PTHR15090">
    <property type="entry name" value="SEQUESTOSOME 1-RELATED"/>
    <property type="match status" value="1"/>
</dbReference>
<dbReference type="GO" id="GO:0005080">
    <property type="term" value="F:protein kinase C binding"/>
    <property type="evidence" value="ECO:0007669"/>
    <property type="project" value="TreeGrafter"/>
</dbReference>
<dbReference type="PANTHER" id="PTHR15090:SF0">
    <property type="entry name" value="SEQUESTOSOME-1"/>
    <property type="match status" value="1"/>
</dbReference>
<dbReference type="Gene3D" id="3.30.60.90">
    <property type="match status" value="4"/>
</dbReference>
<evidence type="ECO:0000313" key="9">
    <source>
        <dbReference type="Proteomes" id="UP000053319"/>
    </source>
</evidence>
<dbReference type="InterPro" id="IPR000433">
    <property type="entry name" value="Znf_ZZ"/>
</dbReference>
<dbReference type="PROSITE" id="PS51745">
    <property type="entry name" value="PB1"/>
    <property type="match status" value="1"/>
</dbReference>
<evidence type="ECO:0000256" key="3">
    <source>
        <dbReference type="ARBA" id="ARBA00022833"/>
    </source>
</evidence>
<dbReference type="InterPro" id="IPR053793">
    <property type="entry name" value="PB1-like"/>
</dbReference>
<evidence type="ECO:0008006" key="10">
    <source>
        <dbReference type="Google" id="ProtNLM"/>
    </source>
</evidence>
<evidence type="ECO:0000256" key="1">
    <source>
        <dbReference type="ARBA" id="ARBA00022723"/>
    </source>
</evidence>
<proteinExistence type="predicted"/>
<dbReference type="GO" id="GO:0007032">
    <property type="term" value="P:endosome organization"/>
    <property type="evidence" value="ECO:0007669"/>
    <property type="project" value="TreeGrafter"/>
</dbReference>
<dbReference type="OMA" id="CYSQVHE"/>
<dbReference type="Pfam" id="PF00564">
    <property type="entry name" value="PB1"/>
    <property type="match status" value="1"/>
</dbReference>
<dbReference type="CDD" id="cd02249">
    <property type="entry name" value="ZZ"/>
    <property type="match status" value="1"/>
</dbReference>
<dbReference type="GO" id="GO:0070530">
    <property type="term" value="F:K63-linked polyubiquitin modification-dependent protein binding"/>
    <property type="evidence" value="ECO:0007669"/>
    <property type="project" value="TreeGrafter"/>
</dbReference>
<feature type="compositionally biased region" description="Low complexity" evidence="5">
    <location>
        <begin position="564"/>
        <end position="573"/>
    </location>
</feature>
<sequence length="1055" mass="114748">MSVAGSDYGTSNYGRTEPRPEKPLVVKFTHEERGSKKITYASSHLCSYDHLRKQVEKSFGLQATPFYIAYVDDDSETISITNETDLTEAINYFKPTPNEDPPLSSTASILSGRSFRNSKITLPVSIIVDYEGISLSDTGSLVSLEEYKNRNGSEHSLSYTSDGPRELEDDAITVSSKDVGSKYDFPAHLGKGAKTIVAGPSREALIDPSDKWEAGTISSHPRTLSSKRSTDPLSSDDTLARYSDDPESVFARLKLEEERLGFFPGNLNGATTFQTERGVNWLRDQNAHLPILDGDKLSISDVSLEDSMSLELERNQHGNYRYTLTGSSGSVASQSVRDYGSVDDGTSAGANEAAVEPSIADSAEKFFASRPTSLQAPFQQLPQLHQQLQHTHPHRSSTMSSGSMQNPFMSPEEMSYPTDYIHPDIPPEVLSFIRPAQPLAPPADPTNCSNCGVILDIIKYVCSTCGEVKATISEPTSATTEWAGDHKGKTRAIDIHNHRGNSYPLLRNSPSASASSLTIVGSQHSGHSGHSGSGSSGSSDHHPARSLSESTLYLNVNAPSLKPLPSLPRSPASPHAPPNSPLSSLGLASYENGMGRREGYELCSMCVQSYGVQHSLEFSATPGASPGPGTSPEDAERALSRWRRTAPSQKGLLRHAYIEKSWTHSGWEDVEQGGEGPCHCSTCNTVITSHRYKCASCDDFNLCRACYRQVYEVHPAHAFLVVPDKSSGSQSSGSGPTIADLTRQSTASMEETSMTHVGVHCAHCMQEIVGARFHCAICEDVDICSNCDAAGLPGNIDSDDGGHISSHIMIKIPHPMSTADLQNTSQMAIRLWTGRDAAVAQAGSANGRGRRNSIGESAYSHTVLGTGPRVKVDSVENDHGLVCDGCAQPIIGVRYQCANCSSYPKSVSLCERCEARSYALHDPTHFFFKLPRPVHRPLVLQPPLPRLYKKPAGPPNGTFNVTDPKGKSHIKYLRSLTHAFAVCDRCMSHISGEWFHCAYCPKDLCDSCAEVDTHDNTHLFVVFKSDVNMQIFRRFMNEEDPARSPPLIPFPVYNS</sequence>
<dbReference type="KEGG" id="dsq:DICSQDRAFT_89725"/>
<dbReference type="EMBL" id="JH719428">
    <property type="protein sequence ID" value="EJF59036.1"/>
    <property type="molecule type" value="Genomic_DNA"/>
</dbReference>
<feature type="region of interest" description="Disordered" evidence="5">
    <location>
        <begin position="564"/>
        <end position="584"/>
    </location>
</feature>
<keyword evidence="2 4" id="KW-0863">Zinc-finger</keyword>
<dbReference type="GO" id="GO:0016235">
    <property type="term" value="C:aggresome"/>
    <property type="evidence" value="ECO:0007669"/>
    <property type="project" value="TreeGrafter"/>
</dbReference>
<feature type="domain" description="ZZ-type" evidence="6">
    <location>
        <begin position="675"/>
        <end position="727"/>
    </location>
</feature>
<feature type="region of interest" description="Disordered" evidence="5">
    <location>
        <begin position="514"/>
        <end position="546"/>
    </location>
</feature>
<dbReference type="GO" id="GO:0035973">
    <property type="term" value="P:aggrephagy"/>
    <property type="evidence" value="ECO:0007669"/>
    <property type="project" value="TreeGrafter"/>
</dbReference>
<organism evidence="8 9">
    <name type="scientific">Dichomitus squalens (strain LYAD-421)</name>
    <name type="common">Western red white-rot fungus</name>
    <dbReference type="NCBI Taxonomy" id="732165"/>
    <lineage>
        <taxon>Eukaryota</taxon>
        <taxon>Fungi</taxon>
        <taxon>Dikarya</taxon>
        <taxon>Basidiomycota</taxon>
        <taxon>Agaricomycotina</taxon>
        <taxon>Agaricomycetes</taxon>
        <taxon>Polyporales</taxon>
        <taxon>Polyporaceae</taxon>
        <taxon>Dichomitus</taxon>
    </lineage>
</organism>
<dbReference type="Gene3D" id="3.10.20.90">
    <property type="entry name" value="Phosphatidylinositol 3-kinase Catalytic Subunit, Chain A, domain 1"/>
    <property type="match status" value="1"/>
</dbReference>
<dbReference type="AlphaFoldDB" id="R7SSI1"/>
<dbReference type="GO" id="GO:0000423">
    <property type="term" value="P:mitophagy"/>
    <property type="evidence" value="ECO:0007669"/>
    <property type="project" value="TreeGrafter"/>
</dbReference>
<dbReference type="OrthoDB" id="661148at2759"/>
<keyword evidence="1" id="KW-0479">Metal-binding</keyword>
<dbReference type="HOGENOM" id="CLU_007319_0_0_1"/>
<dbReference type="GO" id="GO:0008270">
    <property type="term" value="F:zinc ion binding"/>
    <property type="evidence" value="ECO:0007669"/>
    <property type="project" value="UniProtKB-KW"/>
</dbReference>
<dbReference type="Pfam" id="PF00569">
    <property type="entry name" value="ZZ"/>
    <property type="match status" value="3"/>
</dbReference>
<dbReference type="Proteomes" id="UP000053319">
    <property type="component" value="Unassembled WGS sequence"/>
</dbReference>
<feature type="region of interest" description="Disordered" evidence="5">
    <location>
        <begin position="208"/>
        <end position="241"/>
    </location>
</feature>
<evidence type="ECO:0000259" key="6">
    <source>
        <dbReference type="PROSITE" id="PS50135"/>
    </source>
</evidence>